<name>A0A0F9QVI9_9ZZZZ</name>
<sequence length="47" mass="5181">MEIKERVGIVREAKQARLDGDISQRLQAAQVLLLVEILKAIKLGGPL</sequence>
<dbReference type="EMBL" id="LAZR01001225">
    <property type="protein sequence ID" value="KKN48325.1"/>
    <property type="molecule type" value="Genomic_DNA"/>
</dbReference>
<comment type="caution">
    <text evidence="1">The sequence shown here is derived from an EMBL/GenBank/DDBJ whole genome shotgun (WGS) entry which is preliminary data.</text>
</comment>
<evidence type="ECO:0000313" key="1">
    <source>
        <dbReference type="EMBL" id="KKN48325.1"/>
    </source>
</evidence>
<gene>
    <name evidence="1" type="ORF">LCGC14_0653600</name>
</gene>
<protein>
    <submittedName>
        <fullName evidence="1">Uncharacterized protein</fullName>
    </submittedName>
</protein>
<organism evidence="1">
    <name type="scientific">marine sediment metagenome</name>
    <dbReference type="NCBI Taxonomy" id="412755"/>
    <lineage>
        <taxon>unclassified sequences</taxon>
        <taxon>metagenomes</taxon>
        <taxon>ecological metagenomes</taxon>
    </lineage>
</organism>
<reference evidence="1" key="1">
    <citation type="journal article" date="2015" name="Nature">
        <title>Complex archaea that bridge the gap between prokaryotes and eukaryotes.</title>
        <authorList>
            <person name="Spang A."/>
            <person name="Saw J.H."/>
            <person name="Jorgensen S.L."/>
            <person name="Zaremba-Niedzwiedzka K."/>
            <person name="Martijn J."/>
            <person name="Lind A.E."/>
            <person name="van Eijk R."/>
            <person name="Schleper C."/>
            <person name="Guy L."/>
            <person name="Ettema T.J."/>
        </authorList>
    </citation>
    <scope>NUCLEOTIDE SEQUENCE</scope>
</reference>
<accession>A0A0F9QVI9</accession>
<dbReference type="AlphaFoldDB" id="A0A0F9QVI9"/>
<proteinExistence type="predicted"/>